<comment type="caution">
    <text evidence="1">The sequence shown here is derived from an EMBL/GenBank/DDBJ whole genome shotgun (WGS) entry which is preliminary data.</text>
</comment>
<accession>A0ABD0KN48</accession>
<protein>
    <submittedName>
        <fullName evidence="1">Uncharacterized protein</fullName>
    </submittedName>
</protein>
<organism evidence="1 2">
    <name type="scientific">Batillaria attramentaria</name>
    <dbReference type="NCBI Taxonomy" id="370345"/>
    <lineage>
        <taxon>Eukaryota</taxon>
        <taxon>Metazoa</taxon>
        <taxon>Spiralia</taxon>
        <taxon>Lophotrochozoa</taxon>
        <taxon>Mollusca</taxon>
        <taxon>Gastropoda</taxon>
        <taxon>Caenogastropoda</taxon>
        <taxon>Sorbeoconcha</taxon>
        <taxon>Cerithioidea</taxon>
        <taxon>Batillariidae</taxon>
        <taxon>Batillaria</taxon>
    </lineage>
</organism>
<sequence length="153" mass="17517">MDKTDLEVRTSYPTITLPFVSFVENYRFPPFAERPARVKRVRAGMDKTGPRTFQPSSDVHSTHLLTPRISPLMVHLQTGHHDVSAESHQLSNPSDYVTFSLSSLLDAKGPAGYVDLTFWCDPFSKRRRIIEDRMIVFAVFRFVGRKRFADQAT</sequence>
<dbReference type="EMBL" id="JACVVK020000148">
    <property type="protein sequence ID" value="KAK7488666.1"/>
    <property type="molecule type" value="Genomic_DNA"/>
</dbReference>
<evidence type="ECO:0000313" key="2">
    <source>
        <dbReference type="Proteomes" id="UP001519460"/>
    </source>
</evidence>
<proteinExistence type="predicted"/>
<gene>
    <name evidence="1" type="ORF">BaRGS_00020119</name>
</gene>
<dbReference type="AlphaFoldDB" id="A0ABD0KN48"/>
<reference evidence="1 2" key="1">
    <citation type="journal article" date="2023" name="Sci. Data">
        <title>Genome assembly of the Korean intertidal mud-creeper Batillaria attramentaria.</title>
        <authorList>
            <person name="Patra A.K."/>
            <person name="Ho P.T."/>
            <person name="Jun S."/>
            <person name="Lee S.J."/>
            <person name="Kim Y."/>
            <person name="Won Y.J."/>
        </authorList>
    </citation>
    <scope>NUCLEOTIDE SEQUENCE [LARGE SCALE GENOMIC DNA]</scope>
    <source>
        <strain evidence="1">Wonlab-2016</strain>
    </source>
</reference>
<keyword evidence="2" id="KW-1185">Reference proteome</keyword>
<dbReference type="Proteomes" id="UP001519460">
    <property type="component" value="Unassembled WGS sequence"/>
</dbReference>
<evidence type="ECO:0000313" key="1">
    <source>
        <dbReference type="EMBL" id="KAK7488666.1"/>
    </source>
</evidence>
<name>A0ABD0KN48_9CAEN</name>